<dbReference type="STRING" id="863227.GCA_000373005_00154"/>
<keyword evidence="6" id="KW-1185">Reference proteome</keyword>
<dbReference type="RefSeq" id="WP_018438651.1">
    <property type="nucleotide sequence ID" value="NZ_KB890164.1"/>
</dbReference>
<proteinExistence type="predicted"/>
<dbReference type="InterPro" id="IPR028082">
    <property type="entry name" value="Peripla_BP_I"/>
</dbReference>
<dbReference type="SUPFAM" id="SSF53822">
    <property type="entry name" value="Periplasmic binding protein-like I"/>
    <property type="match status" value="1"/>
</dbReference>
<dbReference type="Pfam" id="PF13377">
    <property type="entry name" value="Peripla_BP_3"/>
    <property type="match status" value="1"/>
</dbReference>
<dbReference type="SUPFAM" id="SSF47413">
    <property type="entry name" value="lambda repressor-like DNA-binding domains"/>
    <property type="match status" value="1"/>
</dbReference>
<evidence type="ECO:0000256" key="3">
    <source>
        <dbReference type="ARBA" id="ARBA00023163"/>
    </source>
</evidence>
<evidence type="ECO:0000256" key="2">
    <source>
        <dbReference type="ARBA" id="ARBA00023125"/>
    </source>
</evidence>
<comment type="caution">
    <text evidence="5">The sequence shown here is derived from an EMBL/GenBank/DDBJ whole genome shotgun (WGS) entry which is preliminary data.</text>
</comment>
<dbReference type="InterPro" id="IPR000843">
    <property type="entry name" value="HTH_LacI"/>
</dbReference>
<name>A0A2N7X937_9BURK</name>
<dbReference type="EMBL" id="PNYC01000002">
    <property type="protein sequence ID" value="PMS38131.1"/>
    <property type="molecule type" value="Genomic_DNA"/>
</dbReference>
<evidence type="ECO:0000313" key="5">
    <source>
        <dbReference type="EMBL" id="PMS38131.1"/>
    </source>
</evidence>
<dbReference type="OrthoDB" id="269117at2"/>
<evidence type="ECO:0000313" key="6">
    <source>
        <dbReference type="Proteomes" id="UP000235777"/>
    </source>
</evidence>
<dbReference type="SMART" id="SM00354">
    <property type="entry name" value="HTH_LACI"/>
    <property type="match status" value="1"/>
</dbReference>
<dbReference type="Pfam" id="PF00356">
    <property type="entry name" value="LacI"/>
    <property type="match status" value="1"/>
</dbReference>
<feature type="domain" description="HTH lacI-type" evidence="4">
    <location>
        <begin position="2"/>
        <end position="56"/>
    </location>
</feature>
<keyword evidence="2" id="KW-0238">DNA-binding</keyword>
<evidence type="ECO:0000256" key="1">
    <source>
        <dbReference type="ARBA" id="ARBA00023015"/>
    </source>
</evidence>
<organism evidence="5 6">
    <name type="scientific">Trinickia symbiotica</name>
    <dbReference type="NCBI Taxonomy" id="863227"/>
    <lineage>
        <taxon>Bacteria</taxon>
        <taxon>Pseudomonadati</taxon>
        <taxon>Pseudomonadota</taxon>
        <taxon>Betaproteobacteria</taxon>
        <taxon>Burkholderiales</taxon>
        <taxon>Burkholderiaceae</taxon>
        <taxon>Trinickia</taxon>
    </lineage>
</organism>
<keyword evidence="1" id="KW-0805">Transcription regulation</keyword>
<evidence type="ECO:0000259" key="4">
    <source>
        <dbReference type="PROSITE" id="PS50932"/>
    </source>
</evidence>
<dbReference type="Gene3D" id="3.40.50.2300">
    <property type="match status" value="2"/>
</dbReference>
<protein>
    <submittedName>
        <fullName evidence="5">LacI family transcriptional regulator</fullName>
    </submittedName>
</protein>
<accession>A0A2N7X937</accession>
<keyword evidence="3" id="KW-0804">Transcription</keyword>
<dbReference type="Proteomes" id="UP000235777">
    <property type="component" value="Unassembled WGS sequence"/>
</dbReference>
<dbReference type="GO" id="GO:0000976">
    <property type="term" value="F:transcription cis-regulatory region binding"/>
    <property type="evidence" value="ECO:0007669"/>
    <property type="project" value="TreeGrafter"/>
</dbReference>
<dbReference type="PROSITE" id="PS50932">
    <property type="entry name" value="HTH_LACI_2"/>
    <property type="match status" value="1"/>
</dbReference>
<reference evidence="5 6" key="1">
    <citation type="submission" date="2018-01" db="EMBL/GenBank/DDBJ databases">
        <title>Whole genome analyses suggest that Burkholderia sensu lato contains two further novel genera in the rhizoxinica-symbiotica group Mycetohabitans gen. nov., and Trinickia gen. nov.: implications for the evolution of diazotrophy and nodulation in the Burkholderiaceae.</title>
        <authorList>
            <person name="Estrada-de los Santos P."/>
            <person name="Palmer M."/>
            <person name="Chavez-Ramirez B."/>
            <person name="Beukes C."/>
            <person name="Steenkamp E.T."/>
            <person name="Hirsch A.M."/>
            <person name="Manyaka P."/>
            <person name="Maluk M."/>
            <person name="Lafos M."/>
            <person name="Crook M."/>
            <person name="Gross E."/>
            <person name="Simon M.F."/>
            <person name="Bueno dos Reis Junior F."/>
            <person name="Poole P.S."/>
            <person name="Venter S.N."/>
            <person name="James E.K."/>
        </authorList>
    </citation>
    <scope>NUCLEOTIDE SEQUENCE [LARGE SCALE GENOMIC DNA]</scope>
    <source>
        <strain evidence="5 6">JPY 581</strain>
    </source>
</reference>
<gene>
    <name evidence="5" type="ORF">C0Z20_04915</name>
</gene>
<dbReference type="InterPro" id="IPR046335">
    <property type="entry name" value="LacI/GalR-like_sensor"/>
</dbReference>
<dbReference type="AlphaFoldDB" id="A0A2N7X937"/>
<dbReference type="InterPro" id="IPR010982">
    <property type="entry name" value="Lambda_DNA-bd_dom_sf"/>
</dbReference>
<dbReference type="Gene3D" id="1.10.260.40">
    <property type="entry name" value="lambda repressor-like DNA-binding domains"/>
    <property type="match status" value="1"/>
</dbReference>
<dbReference type="PANTHER" id="PTHR30146">
    <property type="entry name" value="LACI-RELATED TRANSCRIPTIONAL REPRESSOR"/>
    <property type="match status" value="1"/>
</dbReference>
<dbReference type="CDD" id="cd01392">
    <property type="entry name" value="HTH_LacI"/>
    <property type="match status" value="1"/>
</dbReference>
<dbReference type="PANTHER" id="PTHR30146:SF109">
    <property type="entry name" value="HTH-TYPE TRANSCRIPTIONAL REGULATOR GALS"/>
    <property type="match status" value="1"/>
</dbReference>
<dbReference type="GO" id="GO:0003700">
    <property type="term" value="F:DNA-binding transcription factor activity"/>
    <property type="evidence" value="ECO:0007669"/>
    <property type="project" value="TreeGrafter"/>
</dbReference>
<sequence>MVTLAEVARRAKVTAATVSNALHNPQKVKPATLERVMAAIRELGYRPNLTARALASGRTSTLALMLSNVTNPFYPEFVLAAEREARKRGYFLLVCNTDDDPATTRAYLEQIAGTLAAGVIVMNTDLGERELAQTARNGAAVVLCMWEHVRASRTLPCVTADFAAAGSLAAEHLSELGHRKFGALVGVGSGGPQSRRLGGFAQALAARGHPERALAVAESRDTIESGYETASALLRARPTLTSLFATNDLMAIGAMQAAADLGKRVPNDLSVVGLTDIHLAHQFRPALTTVRFPTQRIAAQTIALTLEMIEGGSAARSVYTVGEPELVVRESTGPAPVARRKSAT</sequence>